<dbReference type="PIRSF" id="PIRSF006305">
    <property type="entry name" value="Maf"/>
    <property type="match status" value="1"/>
</dbReference>
<comment type="caution">
    <text evidence="4">The sequence shown here is derived from an EMBL/GenBank/DDBJ whole genome shotgun (WGS) entry which is preliminary data.</text>
</comment>
<feature type="active site" description="Proton acceptor" evidence="3">
    <location>
        <position position="67"/>
    </location>
</feature>
<dbReference type="AlphaFoldDB" id="A0AAE3JFB4"/>
<comment type="subcellular location">
    <subcellularLocation>
        <location evidence="3">Cytoplasm</location>
    </subcellularLocation>
</comment>
<evidence type="ECO:0000313" key="5">
    <source>
        <dbReference type="Proteomes" id="UP001198182"/>
    </source>
</evidence>
<dbReference type="InterPro" id="IPR003697">
    <property type="entry name" value="Maf-like"/>
</dbReference>
<proteinExistence type="inferred from homology"/>
<comment type="catalytic activity">
    <reaction evidence="3">
        <text>UTP + H2O = UMP + diphosphate + H(+)</text>
        <dbReference type="Rhea" id="RHEA:29395"/>
        <dbReference type="ChEBI" id="CHEBI:15377"/>
        <dbReference type="ChEBI" id="CHEBI:15378"/>
        <dbReference type="ChEBI" id="CHEBI:33019"/>
        <dbReference type="ChEBI" id="CHEBI:46398"/>
        <dbReference type="ChEBI" id="CHEBI:57865"/>
        <dbReference type="EC" id="3.6.1.9"/>
    </reaction>
</comment>
<feature type="site" description="Important for substrate specificity" evidence="3">
    <location>
        <position position="68"/>
    </location>
</feature>
<accession>A0AAE3JFB4</accession>
<comment type="similarity">
    <text evidence="3">Belongs to the Maf family. YhdE subfamily.</text>
</comment>
<sequence length="189" mass="21224">MIVLASASPRRKELLERAGFEFISVPAQTEEIVPEKIAVEDMPEYLAVKKAEAVLQDYPNDIILSADTMVELDGVIYGKPGDERSAFHMLRQLSGKTHHVYTGVCILANGEKESFTTCTKVEFYWLTDEEIWDYIHTGEPMDKAGAYGIQGRGAVLVKRIQGDFYTVMGLPIGEVSRRLRKLIKPSNEK</sequence>
<dbReference type="PANTHER" id="PTHR43213:SF5">
    <property type="entry name" value="BIFUNCTIONAL DTTP_UTP PYROPHOSPHATASE_METHYLTRANSFERASE PROTEIN-RELATED"/>
    <property type="match status" value="1"/>
</dbReference>
<feature type="site" description="Important for substrate specificity" evidence="3">
    <location>
        <position position="10"/>
    </location>
</feature>
<organism evidence="4 5">
    <name type="scientific">Hominifimenecus microfluidus</name>
    <dbReference type="NCBI Taxonomy" id="2885348"/>
    <lineage>
        <taxon>Bacteria</taxon>
        <taxon>Bacillati</taxon>
        <taxon>Bacillota</taxon>
        <taxon>Clostridia</taxon>
        <taxon>Lachnospirales</taxon>
        <taxon>Lachnospiraceae</taxon>
        <taxon>Hominifimenecus</taxon>
    </lineage>
</organism>
<dbReference type="GO" id="GO:0009117">
    <property type="term" value="P:nucleotide metabolic process"/>
    <property type="evidence" value="ECO:0007669"/>
    <property type="project" value="UniProtKB-KW"/>
</dbReference>
<keyword evidence="2 3" id="KW-0378">Hydrolase</keyword>
<dbReference type="EC" id="3.6.1.9" evidence="3"/>
<feature type="site" description="Important for substrate specificity" evidence="3">
    <location>
        <position position="150"/>
    </location>
</feature>
<dbReference type="EMBL" id="JAJEQR010000046">
    <property type="protein sequence ID" value="MCC2231984.1"/>
    <property type="molecule type" value="Genomic_DNA"/>
</dbReference>
<keyword evidence="3" id="KW-0963">Cytoplasm</keyword>
<dbReference type="SUPFAM" id="SSF52972">
    <property type="entry name" value="ITPase-like"/>
    <property type="match status" value="1"/>
</dbReference>
<dbReference type="GO" id="GO:0005737">
    <property type="term" value="C:cytoplasm"/>
    <property type="evidence" value="ECO:0007669"/>
    <property type="project" value="UniProtKB-SubCell"/>
</dbReference>
<protein>
    <recommendedName>
        <fullName evidence="3">dTTP/UTP pyrophosphatase</fullName>
        <shortName evidence="3">dTTPase/UTPase</shortName>
        <ecNumber evidence="3">3.6.1.9</ecNumber>
    </recommendedName>
    <alternativeName>
        <fullName evidence="3">Nucleoside triphosphate pyrophosphatase</fullName>
    </alternativeName>
    <alternativeName>
        <fullName evidence="3">Nucleotide pyrophosphatase</fullName>
        <shortName evidence="3">Nucleotide PPase</shortName>
    </alternativeName>
</protein>
<comment type="function">
    <text evidence="3">Nucleoside triphosphate pyrophosphatase that hydrolyzes dTTP and UTP. May have a dual role in cell division arrest and in preventing the incorporation of modified nucleotides into cellular nucleic acids.</text>
</comment>
<dbReference type="GO" id="GO:0047429">
    <property type="term" value="F:nucleoside triphosphate diphosphatase activity"/>
    <property type="evidence" value="ECO:0007669"/>
    <property type="project" value="UniProtKB-EC"/>
</dbReference>
<dbReference type="RefSeq" id="WP_308454469.1">
    <property type="nucleotide sequence ID" value="NZ_JAJEQR010000046.1"/>
</dbReference>
<gene>
    <name evidence="4" type="ORF">LKD81_13420</name>
</gene>
<comment type="catalytic activity">
    <reaction evidence="3">
        <text>dTTP + H2O = dTMP + diphosphate + H(+)</text>
        <dbReference type="Rhea" id="RHEA:28534"/>
        <dbReference type="ChEBI" id="CHEBI:15377"/>
        <dbReference type="ChEBI" id="CHEBI:15378"/>
        <dbReference type="ChEBI" id="CHEBI:33019"/>
        <dbReference type="ChEBI" id="CHEBI:37568"/>
        <dbReference type="ChEBI" id="CHEBI:63528"/>
        <dbReference type="EC" id="3.6.1.9"/>
    </reaction>
</comment>
<dbReference type="InterPro" id="IPR029001">
    <property type="entry name" value="ITPase-like_fam"/>
</dbReference>
<name>A0AAE3JFB4_9FIRM</name>
<keyword evidence="5" id="KW-1185">Reference proteome</keyword>
<evidence type="ECO:0000313" key="4">
    <source>
        <dbReference type="EMBL" id="MCC2231984.1"/>
    </source>
</evidence>
<comment type="cofactor">
    <cofactor evidence="1 3">
        <name>a divalent metal cation</name>
        <dbReference type="ChEBI" id="CHEBI:60240"/>
    </cofactor>
</comment>
<keyword evidence="3" id="KW-0546">Nucleotide metabolism</keyword>
<dbReference type="HAMAP" id="MF_00528">
    <property type="entry name" value="Maf"/>
    <property type="match status" value="1"/>
</dbReference>
<evidence type="ECO:0000256" key="1">
    <source>
        <dbReference type="ARBA" id="ARBA00001968"/>
    </source>
</evidence>
<evidence type="ECO:0000256" key="2">
    <source>
        <dbReference type="ARBA" id="ARBA00022801"/>
    </source>
</evidence>
<dbReference type="CDD" id="cd00555">
    <property type="entry name" value="Maf"/>
    <property type="match status" value="1"/>
</dbReference>
<dbReference type="PANTHER" id="PTHR43213">
    <property type="entry name" value="BIFUNCTIONAL DTTP/UTP PYROPHOSPHATASE/METHYLTRANSFERASE PROTEIN-RELATED"/>
    <property type="match status" value="1"/>
</dbReference>
<dbReference type="Proteomes" id="UP001198182">
    <property type="component" value="Unassembled WGS sequence"/>
</dbReference>
<dbReference type="NCBIfam" id="TIGR00172">
    <property type="entry name" value="maf"/>
    <property type="match status" value="1"/>
</dbReference>
<dbReference type="Gene3D" id="3.90.950.10">
    <property type="match status" value="1"/>
</dbReference>
<evidence type="ECO:0000256" key="3">
    <source>
        <dbReference type="HAMAP-Rule" id="MF_00528"/>
    </source>
</evidence>
<dbReference type="Pfam" id="PF02545">
    <property type="entry name" value="Maf"/>
    <property type="match status" value="1"/>
</dbReference>
<comment type="caution">
    <text evidence="3">Lacks conserved residue(s) required for the propagation of feature annotation.</text>
</comment>
<reference evidence="4" key="1">
    <citation type="submission" date="2021-10" db="EMBL/GenBank/DDBJ databases">
        <title>Anaerobic single-cell dispensing facilitates the cultivation of human gut bacteria.</title>
        <authorList>
            <person name="Afrizal A."/>
        </authorList>
    </citation>
    <scope>NUCLEOTIDE SEQUENCE</scope>
    <source>
        <strain evidence="4">CLA-AA-H215</strain>
    </source>
</reference>